<feature type="transmembrane region" description="Helical" evidence="5">
    <location>
        <begin position="875"/>
        <end position="896"/>
    </location>
</feature>
<feature type="transmembrane region" description="Helical" evidence="5">
    <location>
        <begin position="1211"/>
        <end position="1228"/>
    </location>
</feature>
<feature type="transmembrane region" description="Helical" evidence="5">
    <location>
        <begin position="1065"/>
        <end position="1083"/>
    </location>
</feature>
<dbReference type="InterPro" id="IPR011701">
    <property type="entry name" value="MFS"/>
</dbReference>
<dbReference type="PANTHER" id="PTHR24064">
    <property type="entry name" value="SOLUTE CARRIER FAMILY 22 MEMBER"/>
    <property type="match status" value="1"/>
</dbReference>
<keyword evidence="3 5" id="KW-1133">Transmembrane helix</keyword>
<feature type="transmembrane region" description="Helical" evidence="5">
    <location>
        <begin position="902"/>
        <end position="919"/>
    </location>
</feature>
<feature type="transmembrane region" description="Helical" evidence="5">
    <location>
        <begin position="1589"/>
        <end position="1608"/>
    </location>
</feature>
<feature type="transmembrane region" description="Helical" evidence="5">
    <location>
        <begin position="1561"/>
        <end position="1582"/>
    </location>
</feature>
<feature type="transmembrane region" description="Helical" evidence="5">
    <location>
        <begin position="1680"/>
        <end position="1697"/>
    </location>
</feature>
<feature type="transmembrane region" description="Helical" evidence="5">
    <location>
        <begin position="1648"/>
        <end position="1674"/>
    </location>
</feature>
<evidence type="ECO:0000256" key="1">
    <source>
        <dbReference type="ARBA" id="ARBA00004554"/>
    </source>
</evidence>
<keyword evidence="2 5" id="KW-0812">Transmembrane</keyword>
<organism evidence="6 7">
    <name type="scientific">Ovis ammon polii</name>
    <dbReference type="NCBI Taxonomy" id="230172"/>
    <lineage>
        <taxon>Eukaryota</taxon>
        <taxon>Metazoa</taxon>
        <taxon>Chordata</taxon>
        <taxon>Craniata</taxon>
        <taxon>Vertebrata</taxon>
        <taxon>Euteleostomi</taxon>
        <taxon>Mammalia</taxon>
        <taxon>Eutheria</taxon>
        <taxon>Laurasiatheria</taxon>
        <taxon>Artiodactyla</taxon>
        <taxon>Ruminantia</taxon>
        <taxon>Pecora</taxon>
        <taxon>Bovidae</taxon>
        <taxon>Caprinae</taxon>
        <taxon>Ovis</taxon>
    </lineage>
</organism>
<evidence type="ECO:0000256" key="4">
    <source>
        <dbReference type="ARBA" id="ARBA00023136"/>
    </source>
</evidence>
<name>A0AAD4Y1J2_OVIAM</name>
<feature type="transmembrane region" description="Helical" evidence="5">
    <location>
        <begin position="198"/>
        <end position="215"/>
    </location>
</feature>
<dbReference type="Pfam" id="PF07690">
    <property type="entry name" value="MFS_1"/>
    <property type="match status" value="2"/>
</dbReference>
<feature type="transmembrane region" description="Helical" evidence="5">
    <location>
        <begin position="788"/>
        <end position="814"/>
    </location>
</feature>
<feature type="transmembrane region" description="Helical" evidence="5">
    <location>
        <begin position="1359"/>
        <end position="1376"/>
    </location>
</feature>
<feature type="transmembrane region" description="Helical" evidence="5">
    <location>
        <begin position="1268"/>
        <end position="1287"/>
    </location>
</feature>
<protein>
    <recommendedName>
        <fullName evidence="8">Major facilitator superfamily (MFS) profile domain-containing protein</fullName>
    </recommendedName>
</protein>
<feature type="transmembrane region" description="Helical" evidence="5">
    <location>
        <begin position="1240"/>
        <end position="1261"/>
    </location>
</feature>
<feature type="transmembrane region" description="Helical" evidence="5">
    <location>
        <begin position="293"/>
        <end position="316"/>
    </location>
</feature>
<reference evidence="6" key="1">
    <citation type="submission" date="2022-03" db="EMBL/GenBank/DDBJ databases">
        <title>Genomic analyses of argali, domestic sheep and their hybrids provide insights into chromosomal evolution, heterosis and genetic basis of agronomic traits.</title>
        <authorList>
            <person name="Li M."/>
        </authorList>
    </citation>
    <scope>NUCLEOTIDE SEQUENCE</scope>
    <source>
        <strain evidence="6">CAU-MHL-2022a</strain>
        <tissue evidence="6">Skin</tissue>
    </source>
</reference>
<feature type="transmembrane region" description="Helical" evidence="5">
    <location>
        <begin position="141"/>
        <end position="160"/>
    </location>
</feature>
<comment type="subcellular location">
    <subcellularLocation>
        <location evidence="1">Basolateral cell membrane</location>
        <topology evidence="1">Multi-pass membrane protein</topology>
    </subcellularLocation>
</comment>
<dbReference type="EMBL" id="JAKZEL010000026">
    <property type="protein sequence ID" value="KAI4530051.1"/>
    <property type="molecule type" value="Genomic_DNA"/>
</dbReference>
<feature type="transmembrane region" description="Helical" evidence="5">
    <location>
        <begin position="227"/>
        <end position="249"/>
    </location>
</feature>
<feature type="transmembrane region" description="Helical" evidence="5">
    <location>
        <begin position="322"/>
        <end position="340"/>
    </location>
</feature>
<comment type="caution">
    <text evidence="6">The sequence shown here is derived from an EMBL/GenBank/DDBJ whole genome shotgun (WGS) entry which is preliminary data.</text>
</comment>
<feature type="transmembrane region" description="Helical" evidence="5">
    <location>
        <begin position="172"/>
        <end position="192"/>
    </location>
</feature>
<dbReference type="GO" id="GO:0022857">
    <property type="term" value="F:transmembrane transporter activity"/>
    <property type="evidence" value="ECO:0007669"/>
    <property type="project" value="InterPro"/>
</dbReference>
<evidence type="ECO:0000256" key="5">
    <source>
        <dbReference type="SAM" id="Phobius"/>
    </source>
</evidence>
<evidence type="ECO:0000256" key="3">
    <source>
        <dbReference type="ARBA" id="ARBA00022989"/>
    </source>
</evidence>
<keyword evidence="4 5" id="KW-0472">Membrane</keyword>
<dbReference type="SUPFAM" id="SSF103473">
    <property type="entry name" value="MFS general substrate transporter"/>
    <property type="match status" value="5"/>
</dbReference>
<feature type="transmembrane region" description="Helical" evidence="5">
    <location>
        <begin position="261"/>
        <end position="281"/>
    </location>
</feature>
<proteinExistence type="predicted"/>
<feature type="transmembrane region" description="Helical" evidence="5">
    <location>
        <begin position="1532"/>
        <end position="1555"/>
    </location>
</feature>
<dbReference type="GO" id="GO:0016323">
    <property type="term" value="C:basolateral plasma membrane"/>
    <property type="evidence" value="ECO:0007669"/>
    <property type="project" value="UniProtKB-SubCell"/>
</dbReference>
<feature type="transmembrane region" description="Helical" evidence="5">
    <location>
        <begin position="1327"/>
        <end position="1353"/>
    </location>
</feature>
<accession>A0AAD4Y1J2</accession>
<feature type="transmembrane region" description="Helical" evidence="5">
    <location>
        <begin position="826"/>
        <end position="846"/>
    </location>
</feature>
<feature type="transmembrane region" description="Helical" evidence="5">
    <location>
        <begin position="1293"/>
        <end position="1315"/>
    </location>
</feature>
<dbReference type="Proteomes" id="UP001214576">
    <property type="component" value="Unassembled WGS sequence"/>
</dbReference>
<evidence type="ECO:0008006" key="8">
    <source>
        <dbReference type="Google" id="ProtNLM"/>
    </source>
</evidence>
<feature type="transmembrane region" description="Helical" evidence="5">
    <location>
        <begin position="16"/>
        <end position="37"/>
    </location>
</feature>
<evidence type="ECO:0000313" key="6">
    <source>
        <dbReference type="EMBL" id="KAI4530051.1"/>
    </source>
</evidence>
<sequence length="1715" mass="190698">MAFEELLNEVGGLGKFQILQMVLALPLVGIAACHILLENFTAAIPGHRCWVYILDNATGILSPDVLLRISIPLDSNLKPEKCHRFLHPQWQLLHLNRTFPNMSDLDTEPCVDGWVYDHSLFSSTIVTEWDLICDHQSQKSVVQFVFMAGMQVGGFIYGHLSDRFGRKLILRCCLLQLAISGTCTAFAPTFLIYCLLRFWSGCSAVAIITNNWMLIAEWTRSQSKAMVIMLITCAVSIGQMMLGGLAFVFREWRTLQLVVSIPFFIFSFSSRFAVTVPLYGISMNLQHFGSNIFLFQVIFGALTTLARCLALVVLNHKGRRPTQMFFLFLVGVSILANTFVPPEMQALRVALASVGITCVAAAVTSYCVHCDELMPTLLRAKAFGLDAMQKSLKRSKRFLHKSDKILSGFHEMTVPFENLQDGIGGLGKFQILQMLLGLPSLMMIACHILLENFTAAVPGHRCWVHILNNDTVSDNDTGTLNLDVLLRISIPLDSNLKPEKCHRFLHPQWQLLHLNGILPHMSDVDTEPCWDFECEHQSQKSVVQSLVMAGMVVVGGLICGHLSDRLLVESAQWLIVTNKPDEGLMKLKKVAHRNEMKNAEEALNMKIRKHNTFIWHLYESTALWEQYFLVPEMQTLHVTLESVGICCVAASAASLSVHFVELIPALLSLITYPHILLENFTAAVPGHHCWVHILDNNTDSANDTRTLSPDALLRISIPLDSNLRPEKCRRFSRPQWQLLNLNRTFPNITDLDTESCVDGWVYDQSIFTSTIVTKLAIADTSAAFAPTYLIYCSLRFLAGFSTMSILTNCTVLIVEWTVPRFQVMGMTLSICAACLGKIILGGLAFAIRDWRTLQLVFSVPLFVFFLSSRVTASGFLGIASNIGAALAPLLMILTVYSSHLPWIIYGVCCILGGLVVPLLPETKNKPLPDSIQDVEKDLIVYPHILLENFTAAIPDHRCWVHILDNDTGSVNDTGTLSQDALLRISIPLDSNLRPEKCRRFSHPQWQFLYLNGTFPNMTDLDTEPCVDGWMYDRSTFSSTIVTELAIVDTFTVIAPNFIIYCSLRFLAGMSATCLLTTNVLLTLEWTEPRFQAMATTLLMAATSLGQTIFGGLAFAIRDWHTLQLVMSAPLFVLFLASRWLIESARWLITIDKPKKGLKELQKAAHRNGRKNTGDTLTMEVLRSAMQEELEAAQTKPSVFDLFRTPNLRKRICLLSFVRFANVLTHFGLTLHLQHLGSNIFLFQILFGIVTIPANYAALLALNHLGRRITQMLFIFLLAVSTLTITCVPEEMQALRMALAALATGVSFATFASNFCHGSELIPTVLRVTSVGIMGIASNTGAALAPLLMILTVYSPHLPWIIYGVLPILAGLVVPLLPETRNKPLPDSIQDVENDLIVSPHILLENFTAAIPGHRCWVHILDNDTGSANDTGTLSQDALLRISIPLDSNLRPDKCRRFSHPQWQLLHLNGTFPNMRELDTEPCVDGWVYDRSTFSSTIVTEVLRSAMQEELEAAQTKPSVFDLFRTPNLRKRICLLSFVRLLTTTTVFGLSLHLQFVGGNIFLLQILFGVVQLPGNYAAVLALNHLGRRVSQMVFIFLLAASILVLIFIPQEMQTLRVVTAALAVGVSCAALSSCLSHAFELTPTVLRVTALGIIGFASAAGTALAPLLMILSVYSTHLPWIIYGVCSILGGFVVRLLPETRNKPLPDSIQDVENE</sequence>
<keyword evidence="7" id="KW-1185">Reference proteome</keyword>
<dbReference type="InterPro" id="IPR036259">
    <property type="entry name" value="MFS_trans_sf"/>
</dbReference>
<feature type="transmembrane region" description="Helical" evidence="5">
    <location>
        <begin position="1095"/>
        <end position="1116"/>
    </location>
</feature>
<dbReference type="Gene3D" id="1.20.1250.20">
    <property type="entry name" value="MFS general substrate transporter like domains"/>
    <property type="match status" value="6"/>
</dbReference>
<evidence type="ECO:0000313" key="7">
    <source>
        <dbReference type="Proteomes" id="UP001214576"/>
    </source>
</evidence>
<feature type="transmembrane region" description="Helical" evidence="5">
    <location>
        <begin position="852"/>
        <end position="868"/>
    </location>
</feature>
<gene>
    <name evidence="6" type="ORF">MG293_019907</name>
</gene>
<feature type="transmembrane region" description="Helical" evidence="5">
    <location>
        <begin position="1614"/>
        <end position="1636"/>
    </location>
</feature>
<dbReference type="FunFam" id="1.20.1250.20:FF:000023">
    <property type="entry name" value="Solute carrier family 22 member 6"/>
    <property type="match status" value="2"/>
</dbReference>
<evidence type="ECO:0000256" key="2">
    <source>
        <dbReference type="ARBA" id="ARBA00022692"/>
    </source>
</evidence>